<dbReference type="EMBL" id="OU895878">
    <property type="protein sequence ID" value="CAG9804613.1"/>
    <property type="molecule type" value="Genomic_DNA"/>
</dbReference>
<feature type="compositionally biased region" description="Low complexity" evidence="1">
    <location>
        <begin position="44"/>
        <end position="58"/>
    </location>
</feature>
<keyword evidence="2" id="KW-0732">Signal</keyword>
<organism evidence="3 4">
    <name type="scientific">Chironomus riparius</name>
    <dbReference type="NCBI Taxonomy" id="315576"/>
    <lineage>
        <taxon>Eukaryota</taxon>
        <taxon>Metazoa</taxon>
        <taxon>Ecdysozoa</taxon>
        <taxon>Arthropoda</taxon>
        <taxon>Hexapoda</taxon>
        <taxon>Insecta</taxon>
        <taxon>Pterygota</taxon>
        <taxon>Neoptera</taxon>
        <taxon>Endopterygota</taxon>
        <taxon>Diptera</taxon>
        <taxon>Nematocera</taxon>
        <taxon>Chironomoidea</taxon>
        <taxon>Chironomidae</taxon>
        <taxon>Chironominae</taxon>
        <taxon>Chironomus</taxon>
    </lineage>
</organism>
<feature type="region of interest" description="Disordered" evidence="1">
    <location>
        <begin position="41"/>
        <end position="63"/>
    </location>
</feature>
<name>A0A9N9WTH1_9DIPT</name>
<dbReference type="AlphaFoldDB" id="A0A9N9WTH1"/>
<proteinExistence type="predicted"/>
<reference evidence="3" key="1">
    <citation type="submission" date="2022-01" db="EMBL/GenBank/DDBJ databases">
        <authorList>
            <person name="King R."/>
        </authorList>
    </citation>
    <scope>NUCLEOTIDE SEQUENCE</scope>
</reference>
<dbReference type="Proteomes" id="UP001153620">
    <property type="component" value="Chromosome 2"/>
</dbReference>
<evidence type="ECO:0000313" key="4">
    <source>
        <dbReference type="Proteomes" id="UP001153620"/>
    </source>
</evidence>
<evidence type="ECO:0000256" key="2">
    <source>
        <dbReference type="SAM" id="SignalP"/>
    </source>
</evidence>
<keyword evidence="4" id="KW-1185">Reference proteome</keyword>
<protein>
    <submittedName>
        <fullName evidence="3">Uncharacterized protein</fullName>
    </submittedName>
</protein>
<gene>
    <name evidence="3" type="ORF">CHIRRI_LOCUS7496</name>
</gene>
<evidence type="ECO:0000256" key="1">
    <source>
        <dbReference type="SAM" id="MobiDB-lite"/>
    </source>
</evidence>
<feature type="chain" id="PRO_5040183594" evidence="2">
    <location>
        <begin position="25"/>
        <end position="123"/>
    </location>
</feature>
<evidence type="ECO:0000313" key="3">
    <source>
        <dbReference type="EMBL" id="CAG9804613.1"/>
    </source>
</evidence>
<accession>A0A9N9WTH1</accession>
<dbReference type="OrthoDB" id="6621265at2759"/>
<reference evidence="3" key="2">
    <citation type="submission" date="2022-10" db="EMBL/GenBank/DDBJ databases">
        <authorList>
            <consortium name="ENA_rothamsted_submissions"/>
            <consortium name="culmorum"/>
            <person name="King R."/>
        </authorList>
    </citation>
    <scope>NUCLEOTIDE SEQUENCE</scope>
</reference>
<feature type="signal peptide" evidence="2">
    <location>
        <begin position="1"/>
        <end position="24"/>
    </location>
</feature>
<sequence length="123" mass="13800">MNRLSFIVLPLIVVAMLPCPNSAAQKPTSIADKIEPITSERQQKLQQLQQQQQQQQQQAMQNSLSNRSPFLDTLFNIPIQTLRAVNELVQGIAGGVQGIVAATQQRPAPYQYQQRQYEDLNGI</sequence>